<organism evidence="2 3">
    <name type="scientific">Chitinophaga ginsengisoli</name>
    <dbReference type="NCBI Taxonomy" id="363837"/>
    <lineage>
        <taxon>Bacteria</taxon>
        <taxon>Pseudomonadati</taxon>
        <taxon>Bacteroidota</taxon>
        <taxon>Chitinophagia</taxon>
        <taxon>Chitinophagales</taxon>
        <taxon>Chitinophagaceae</taxon>
        <taxon>Chitinophaga</taxon>
    </lineage>
</organism>
<keyword evidence="1" id="KW-0812">Transmembrane</keyword>
<gene>
    <name evidence="2" type="ORF">CLV42_11533</name>
</gene>
<dbReference type="PROSITE" id="PS51257">
    <property type="entry name" value="PROKAR_LIPOPROTEIN"/>
    <property type="match status" value="1"/>
</dbReference>
<protein>
    <submittedName>
        <fullName evidence="2">6-bladed beta-propeller protein</fullName>
    </submittedName>
</protein>
<name>A0A2P8FRV2_9BACT</name>
<accession>A0A2P8FRV2</accession>
<reference evidence="2 3" key="1">
    <citation type="submission" date="2018-03" db="EMBL/GenBank/DDBJ databases">
        <title>Genomic Encyclopedia of Archaeal and Bacterial Type Strains, Phase II (KMG-II): from individual species to whole genera.</title>
        <authorList>
            <person name="Goeker M."/>
        </authorList>
    </citation>
    <scope>NUCLEOTIDE SEQUENCE [LARGE SCALE GENOMIC DNA]</scope>
    <source>
        <strain evidence="2 3">DSM 18107</strain>
    </source>
</reference>
<dbReference type="Proteomes" id="UP000240978">
    <property type="component" value="Unassembled WGS sequence"/>
</dbReference>
<keyword evidence="1" id="KW-1133">Transmembrane helix</keyword>
<dbReference type="AlphaFoldDB" id="A0A2P8FRV2"/>
<keyword evidence="1" id="KW-0472">Membrane</keyword>
<comment type="caution">
    <text evidence="2">The sequence shown here is derived from an EMBL/GenBank/DDBJ whole genome shotgun (WGS) entry which is preliminary data.</text>
</comment>
<dbReference type="Pfam" id="PF17170">
    <property type="entry name" value="DUF5128"/>
    <property type="match status" value="1"/>
</dbReference>
<sequence>MQRTNTLAAPGSLFYIMLMLILAGCNIKEPRKKNNIDFKKAKTITIEDKQLEDHLFLDEIIDQQSLEIYTFKEEKDNMLGMIGKCVSTPEGILIFDASTKAICLFDFNGNLIRKIGSYGKGPHEYLKPLDVVYNPYNNTVEVLDMAVKTRKFDIHSGELKFEGFSFQRKYHIAYSLPLDSTLYAGYNGFSPVEEVYQNNFRFGVFKGKNIAYRNLYFDKETAVPVTSINPFYLFNNKVHFFESIFPVIYSIDADSLVPEYHVVFKTANPSFTDPDDPALLKEVFDKKLPMLNRVNETNNFIFITYLVDEMKRFSIYNKADSKSLGTAIFNYKIKELDLELYSLFQDGAFLGSIVYPDDLMRVKEHLSKLQTLSPLQERFSKLNVTTLSNPIFIRFKTI</sequence>
<keyword evidence="3" id="KW-1185">Reference proteome</keyword>
<evidence type="ECO:0000313" key="3">
    <source>
        <dbReference type="Proteomes" id="UP000240978"/>
    </source>
</evidence>
<evidence type="ECO:0000256" key="1">
    <source>
        <dbReference type="SAM" id="Phobius"/>
    </source>
</evidence>
<feature type="transmembrane region" description="Helical" evidence="1">
    <location>
        <begin position="6"/>
        <end position="25"/>
    </location>
</feature>
<evidence type="ECO:0000313" key="2">
    <source>
        <dbReference type="EMBL" id="PSL24446.1"/>
    </source>
</evidence>
<dbReference type="EMBL" id="PYGK01000015">
    <property type="protein sequence ID" value="PSL24446.1"/>
    <property type="molecule type" value="Genomic_DNA"/>
</dbReference>
<proteinExistence type="predicted"/>